<keyword evidence="3" id="KW-1185">Reference proteome</keyword>
<keyword evidence="1" id="KW-0812">Transmembrane</keyword>
<sequence length="218" mass="25735">MKNNNNLKLPFFIGRLINKTPIIFTSLAMLIFGFCCYLLAESFLYSILLALAVMVFNILVYYPLYLNNFFNYWILNEDKIIYVNSNNYKNSLKRFLKGLSGKEKDFEKVVYYENIKEVSVLYKKKIMDVSNILTLTAYAPVAYMPYLRDPFYIKVITKEDKEIQLDLSLDYFKNKENSYLKLNQIFNFLIDKNIKVKDSKGIIEASKNNESVIRHIYS</sequence>
<evidence type="ECO:0000256" key="1">
    <source>
        <dbReference type="SAM" id="Phobius"/>
    </source>
</evidence>
<gene>
    <name evidence="2" type="ORF">SAMN05421842_11746</name>
</gene>
<accession>A0A1I1NYK1</accession>
<protein>
    <submittedName>
        <fullName evidence="2">Uncharacterized protein</fullName>
    </submittedName>
</protein>
<proteinExistence type="predicted"/>
<organism evidence="2 3">
    <name type="scientific">Clostridium uliginosum</name>
    <dbReference type="NCBI Taxonomy" id="119641"/>
    <lineage>
        <taxon>Bacteria</taxon>
        <taxon>Bacillati</taxon>
        <taxon>Bacillota</taxon>
        <taxon>Clostridia</taxon>
        <taxon>Eubacteriales</taxon>
        <taxon>Clostridiaceae</taxon>
        <taxon>Clostridium</taxon>
    </lineage>
</organism>
<reference evidence="2 3" key="1">
    <citation type="submission" date="2016-10" db="EMBL/GenBank/DDBJ databases">
        <authorList>
            <person name="de Groot N.N."/>
        </authorList>
    </citation>
    <scope>NUCLEOTIDE SEQUENCE [LARGE SCALE GENOMIC DNA]</scope>
    <source>
        <strain evidence="2 3">DSM 12992</strain>
    </source>
</reference>
<dbReference type="EMBL" id="FOMG01000017">
    <property type="protein sequence ID" value="SFD02412.1"/>
    <property type="molecule type" value="Genomic_DNA"/>
</dbReference>
<feature type="transmembrane region" description="Helical" evidence="1">
    <location>
        <begin position="46"/>
        <end position="65"/>
    </location>
</feature>
<keyword evidence="1" id="KW-0472">Membrane</keyword>
<dbReference type="RefSeq" id="WP_090091839.1">
    <property type="nucleotide sequence ID" value="NZ_FOMG01000017.1"/>
</dbReference>
<evidence type="ECO:0000313" key="2">
    <source>
        <dbReference type="EMBL" id="SFD02412.1"/>
    </source>
</evidence>
<dbReference type="OrthoDB" id="9812495at2"/>
<feature type="transmembrane region" description="Helical" evidence="1">
    <location>
        <begin position="21"/>
        <end position="40"/>
    </location>
</feature>
<dbReference type="Proteomes" id="UP000199263">
    <property type="component" value="Unassembled WGS sequence"/>
</dbReference>
<evidence type="ECO:0000313" key="3">
    <source>
        <dbReference type="Proteomes" id="UP000199263"/>
    </source>
</evidence>
<keyword evidence="1" id="KW-1133">Transmembrane helix</keyword>
<name>A0A1I1NYK1_9CLOT</name>
<dbReference type="AlphaFoldDB" id="A0A1I1NYK1"/>